<evidence type="ECO:0000313" key="3">
    <source>
        <dbReference type="Proteomes" id="UP000237423"/>
    </source>
</evidence>
<name>A0A2S5CJ37_9GAMM</name>
<dbReference type="AlphaFoldDB" id="A0A2S5CJ37"/>
<reference evidence="2 3" key="1">
    <citation type="submission" date="2017-11" db="EMBL/GenBank/DDBJ databases">
        <title>Draft Genome Sequence of Methylobacter psychrotolerans Sph1T, an Obligate Methanotroph from Low-Temperature Environments.</title>
        <authorList>
            <person name="Oshkin I.Y."/>
            <person name="Miroshnikov K."/>
            <person name="Belova S.E."/>
            <person name="Korzhenkov A."/>
            <person name="Toshchakov S.V."/>
            <person name="Dedysh S.N."/>
        </authorList>
    </citation>
    <scope>NUCLEOTIDE SEQUENCE [LARGE SCALE GENOMIC DNA]</scope>
    <source>
        <strain evidence="2 3">Sph1</strain>
    </source>
</reference>
<keyword evidence="1" id="KW-0143">Chaperone</keyword>
<sequence>MTAKDPKAIRIAPKKQGSTLSAAQKRFNNLIKQIDKNKKLLLDWKDTIPVYQQKVGQEYEPLFDTFNGYRLEWLQLLDQYYEHPLFKKTDKAKIKHIISAVCDDLVVDMESEAVKALFNKYKDTDYYAMVQEQEQAMAEMIKGLAKEMFKVDIDDDVDVSTPEKFQAHLQDKLREQAEAEEAVKAAKPKKKTVKQLAREAKQQEDEALAGKSVQEIYRKLVAALHPDREPDEQERARKTELMQRVNTAYGKKDLLQLLELQLEAEQVDAAQLGHIADDRLKHFNKILGEQLAELTEEIGHIEMTFMERLNMPFFGKITPKHLLAELAHDMRQVKQDIAYIKEDLQDHADPATFKAWLKAYRIPKPKRRDAFDELFGGDPFDFR</sequence>
<organism evidence="2 3">
    <name type="scientific">Methylovulum psychrotolerans</name>
    <dbReference type="NCBI Taxonomy" id="1704499"/>
    <lineage>
        <taxon>Bacteria</taxon>
        <taxon>Pseudomonadati</taxon>
        <taxon>Pseudomonadota</taxon>
        <taxon>Gammaproteobacteria</taxon>
        <taxon>Methylococcales</taxon>
        <taxon>Methylococcaceae</taxon>
        <taxon>Methylovulum</taxon>
    </lineage>
</organism>
<accession>A0A2S5CJ37</accession>
<dbReference type="RefSeq" id="WP_103974993.1">
    <property type="nucleotide sequence ID" value="NZ_PGFZ01000008.1"/>
</dbReference>
<dbReference type="Gene3D" id="1.10.287.110">
    <property type="entry name" value="DnaJ domain"/>
    <property type="match status" value="1"/>
</dbReference>
<dbReference type="Proteomes" id="UP000237423">
    <property type="component" value="Unassembled WGS sequence"/>
</dbReference>
<proteinExistence type="predicted"/>
<dbReference type="SUPFAM" id="SSF46565">
    <property type="entry name" value="Chaperone J-domain"/>
    <property type="match status" value="1"/>
</dbReference>
<protein>
    <submittedName>
        <fullName evidence="2">J domain-containing protein</fullName>
    </submittedName>
</protein>
<gene>
    <name evidence="2" type="ORF">AADEFJLK_03298</name>
</gene>
<comment type="caution">
    <text evidence="2">The sequence shown here is derived from an EMBL/GenBank/DDBJ whole genome shotgun (WGS) entry which is preliminary data.</text>
</comment>
<dbReference type="EMBL" id="PGFZ01000008">
    <property type="protein sequence ID" value="POZ50828.1"/>
    <property type="molecule type" value="Genomic_DNA"/>
</dbReference>
<evidence type="ECO:0000313" key="2">
    <source>
        <dbReference type="EMBL" id="POZ50828.1"/>
    </source>
</evidence>
<evidence type="ECO:0000256" key="1">
    <source>
        <dbReference type="ARBA" id="ARBA00023186"/>
    </source>
</evidence>
<dbReference type="InterPro" id="IPR036869">
    <property type="entry name" value="J_dom_sf"/>
</dbReference>